<dbReference type="EMBL" id="LT629688">
    <property type="protein sequence ID" value="SDE21287.1"/>
    <property type="molecule type" value="Genomic_DNA"/>
</dbReference>
<keyword evidence="1" id="KW-1133">Transmembrane helix</keyword>
<keyword evidence="3" id="KW-1185">Reference proteome</keyword>
<dbReference type="Proteomes" id="UP000198546">
    <property type="component" value="Chromosome i"/>
</dbReference>
<sequence>MTVPGGAERPVVAAAAPRQGRVFDAVGAGLYASVAALGIGAVFTGLGTATWLSIVVFAVSLAVVHLSTNRPQVPGAAAAPTPWRSADGRDLAVLLCVVGVVALLARAGGDLSQSSAGFLAWLLGLAALVLVRLGRVGMVQLLTRGRAETCLGLLEEELRLIEDEVVRAGGLGPELRPQEHLVRQARDLLVQELRLLEARQVPVADVERARVQGVEVLRRMPPRAGRSGVEVSGRAPR</sequence>
<evidence type="ECO:0000313" key="3">
    <source>
        <dbReference type="Proteomes" id="UP000198546"/>
    </source>
</evidence>
<evidence type="ECO:0000256" key="1">
    <source>
        <dbReference type="SAM" id="Phobius"/>
    </source>
</evidence>
<dbReference type="RefSeq" id="WP_090594426.1">
    <property type="nucleotide sequence ID" value="NZ_LT629688.1"/>
</dbReference>
<evidence type="ECO:0000313" key="2">
    <source>
        <dbReference type="EMBL" id="SDE21287.1"/>
    </source>
</evidence>
<feature type="transmembrane region" description="Helical" evidence="1">
    <location>
        <begin position="115"/>
        <end position="134"/>
    </location>
</feature>
<protein>
    <submittedName>
        <fullName evidence="2">Uncharacterized protein</fullName>
    </submittedName>
</protein>
<proteinExistence type="predicted"/>
<name>A0A1G7B363_9ACTN</name>
<accession>A0A1G7B363</accession>
<organism evidence="2 3">
    <name type="scientific">Auraticoccus monumenti</name>
    <dbReference type="NCBI Taxonomy" id="675864"/>
    <lineage>
        <taxon>Bacteria</taxon>
        <taxon>Bacillati</taxon>
        <taxon>Actinomycetota</taxon>
        <taxon>Actinomycetes</taxon>
        <taxon>Propionibacteriales</taxon>
        <taxon>Propionibacteriaceae</taxon>
        <taxon>Auraticoccus</taxon>
    </lineage>
</organism>
<feature type="transmembrane region" description="Helical" evidence="1">
    <location>
        <begin position="22"/>
        <end position="43"/>
    </location>
</feature>
<reference evidence="2 3" key="1">
    <citation type="submission" date="2016-10" db="EMBL/GenBank/DDBJ databases">
        <authorList>
            <person name="de Groot N.N."/>
        </authorList>
    </citation>
    <scope>NUCLEOTIDE SEQUENCE [LARGE SCALE GENOMIC DNA]</scope>
    <source>
        <strain evidence="2 3">MON 2.2</strain>
    </source>
</reference>
<dbReference type="AlphaFoldDB" id="A0A1G7B363"/>
<keyword evidence="1" id="KW-0812">Transmembrane</keyword>
<feature type="transmembrane region" description="Helical" evidence="1">
    <location>
        <begin position="49"/>
        <end position="66"/>
    </location>
</feature>
<keyword evidence="1" id="KW-0472">Membrane</keyword>
<dbReference type="STRING" id="675864.SAMN04489747_2820"/>
<gene>
    <name evidence="2" type="ORF">SAMN04489747_2820</name>
</gene>
<feature type="transmembrane region" description="Helical" evidence="1">
    <location>
        <begin position="91"/>
        <end position="109"/>
    </location>
</feature>